<dbReference type="EMBL" id="BMAT01012327">
    <property type="protein sequence ID" value="GFR90130.1"/>
    <property type="molecule type" value="Genomic_DNA"/>
</dbReference>
<protein>
    <submittedName>
        <fullName evidence="2">Uncharacterized protein</fullName>
    </submittedName>
</protein>
<evidence type="ECO:0000313" key="3">
    <source>
        <dbReference type="Proteomes" id="UP000762676"/>
    </source>
</evidence>
<gene>
    <name evidence="2" type="ORF">ElyMa_006142900</name>
</gene>
<feature type="compositionally biased region" description="Acidic residues" evidence="1">
    <location>
        <begin position="31"/>
        <end position="53"/>
    </location>
</feature>
<evidence type="ECO:0000313" key="2">
    <source>
        <dbReference type="EMBL" id="GFR90130.1"/>
    </source>
</evidence>
<name>A0AAV4GYA0_9GAST</name>
<dbReference type="AlphaFoldDB" id="A0AAV4GYA0"/>
<keyword evidence="3" id="KW-1185">Reference proteome</keyword>
<accession>A0AAV4GYA0</accession>
<comment type="caution">
    <text evidence="2">The sequence shown here is derived from an EMBL/GenBank/DDBJ whole genome shotgun (WGS) entry which is preliminary data.</text>
</comment>
<reference evidence="2 3" key="1">
    <citation type="journal article" date="2021" name="Elife">
        <title>Chloroplast acquisition without the gene transfer in kleptoplastic sea slugs, Plakobranchus ocellatus.</title>
        <authorList>
            <person name="Maeda T."/>
            <person name="Takahashi S."/>
            <person name="Yoshida T."/>
            <person name="Shimamura S."/>
            <person name="Takaki Y."/>
            <person name="Nagai Y."/>
            <person name="Toyoda A."/>
            <person name="Suzuki Y."/>
            <person name="Arimoto A."/>
            <person name="Ishii H."/>
            <person name="Satoh N."/>
            <person name="Nishiyama T."/>
            <person name="Hasebe M."/>
            <person name="Maruyama T."/>
            <person name="Minagawa J."/>
            <person name="Obokata J."/>
            <person name="Shigenobu S."/>
        </authorList>
    </citation>
    <scope>NUCLEOTIDE SEQUENCE [LARGE SCALE GENOMIC DNA]</scope>
</reference>
<sequence length="68" mass="7810">MTATCSKRVPGWLGRMTATRGAIVQIGDDHECNDDVDNDDDDKEEEEEEEEKEEKEVVVEMMMIMITM</sequence>
<organism evidence="2 3">
    <name type="scientific">Elysia marginata</name>
    <dbReference type="NCBI Taxonomy" id="1093978"/>
    <lineage>
        <taxon>Eukaryota</taxon>
        <taxon>Metazoa</taxon>
        <taxon>Spiralia</taxon>
        <taxon>Lophotrochozoa</taxon>
        <taxon>Mollusca</taxon>
        <taxon>Gastropoda</taxon>
        <taxon>Heterobranchia</taxon>
        <taxon>Euthyneura</taxon>
        <taxon>Panpulmonata</taxon>
        <taxon>Sacoglossa</taxon>
        <taxon>Placobranchoidea</taxon>
        <taxon>Plakobranchidae</taxon>
        <taxon>Elysia</taxon>
    </lineage>
</organism>
<feature type="region of interest" description="Disordered" evidence="1">
    <location>
        <begin position="25"/>
        <end position="56"/>
    </location>
</feature>
<evidence type="ECO:0000256" key="1">
    <source>
        <dbReference type="SAM" id="MobiDB-lite"/>
    </source>
</evidence>
<proteinExistence type="predicted"/>
<dbReference type="Proteomes" id="UP000762676">
    <property type="component" value="Unassembled WGS sequence"/>
</dbReference>